<feature type="domain" description="Major facilitator superfamily (MFS) profile" evidence="8">
    <location>
        <begin position="19"/>
        <end position="397"/>
    </location>
</feature>
<dbReference type="GO" id="GO:0022857">
    <property type="term" value="F:transmembrane transporter activity"/>
    <property type="evidence" value="ECO:0007669"/>
    <property type="project" value="InterPro"/>
</dbReference>
<evidence type="ECO:0000313" key="9">
    <source>
        <dbReference type="EMBL" id="AOR73596.1"/>
    </source>
</evidence>
<feature type="transmembrane region" description="Helical" evidence="7">
    <location>
        <begin position="143"/>
        <end position="163"/>
    </location>
</feature>
<accession>A0A1D7ZUP8</accession>
<feature type="transmembrane region" description="Helical" evidence="7">
    <location>
        <begin position="169"/>
        <end position="193"/>
    </location>
</feature>
<dbReference type="InterPro" id="IPR011701">
    <property type="entry name" value="MFS"/>
</dbReference>
<proteinExistence type="inferred from homology"/>
<keyword evidence="4 7" id="KW-0812">Transmembrane</keyword>
<evidence type="ECO:0000313" key="10">
    <source>
        <dbReference type="Proteomes" id="UP000094714"/>
    </source>
</evidence>
<dbReference type="Pfam" id="PF07690">
    <property type="entry name" value="MFS_1"/>
    <property type="match status" value="1"/>
</dbReference>
<dbReference type="InterPro" id="IPR036259">
    <property type="entry name" value="MFS_trans_sf"/>
</dbReference>
<dbReference type="GO" id="GO:0005886">
    <property type="term" value="C:plasma membrane"/>
    <property type="evidence" value="ECO:0007669"/>
    <property type="project" value="UniProtKB-SubCell"/>
</dbReference>
<feature type="transmembrane region" description="Helical" evidence="7">
    <location>
        <begin position="344"/>
        <end position="365"/>
    </location>
</feature>
<evidence type="ECO:0000256" key="6">
    <source>
        <dbReference type="ARBA" id="ARBA00023136"/>
    </source>
</evidence>
<comment type="subcellular location">
    <subcellularLocation>
        <location evidence="1">Cell membrane</location>
        <topology evidence="1">Multi-pass membrane protein</topology>
    </subcellularLocation>
</comment>
<evidence type="ECO:0000256" key="7">
    <source>
        <dbReference type="SAM" id="Phobius"/>
    </source>
</evidence>
<feature type="transmembrane region" description="Helical" evidence="7">
    <location>
        <begin position="108"/>
        <end position="131"/>
    </location>
</feature>
<dbReference type="SUPFAM" id="SSF103473">
    <property type="entry name" value="MFS general substrate transporter"/>
    <property type="match status" value="1"/>
</dbReference>
<evidence type="ECO:0000259" key="8">
    <source>
        <dbReference type="PROSITE" id="PS50850"/>
    </source>
</evidence>
<comment type="similarity">
    <text evidence="2">Belongs to the major facilitator superfamily.</text>
</comment>
<dbReference type="Proteomes" id="UP000094714">
    <property type="component" value="Chromosome"/>
</dbReference>
<feature type="transmembrane region" description="Helical" evidence="7">
    <location>
        <begin position="282"/>
        <end position="301"/>
    </location>
</feature>
<sequence length="400" mass="43145">MNMESNLTVKAPTIHRARLAWSLYINYFIHGFGLIILAQNMTSLGAAWNSPLKIVSFVISGVGIGRLLSYLITGFLADLFSRKAFVLLGMSAYLAFAIGIPFSHNIYVAYFFAILAGIANSALDAGTYTTFVELNGGNGAATILIKAFMSAGEFVLPLLIAQLTANGLWFGWSFMTMAALVVINFVLILPLSFPLPNQSPAQEGSGEKKVRPNWVTTIALVLYGYTSMAVMIWFTQWISLFAADSLNFSDGQAHFLLSLYSLGSISGVMLIFALLQRNVKETHLLISMNVIAVLALLGVLVGTSTVMVQVASFVFGISAAGGIMQVGLTLFMRFFPHHRGMVTGVYYFFGSIASFTVPLITGVLSTTSMRAVMTGDLVVGLIGSALMLVVLISERGRHHG</sequence>
<evidence type="ECO:0000256" key="4">
    <source>
        <dbReference type="ARBA" id="ARBA00022692"/>
    </source>
</evidence>
<organism evidence="9 10">
    <name type="scientific">Limosilactobacillus fermentum</name>
    <name type="common">Lactobacillus fermentum</name>
    <dbReference type="NCBI Taxonomy" id="1613"/>
    <lineage>
        <taxon>Bacteria</taxon>
        <taxon>Bacillati</taxon>
        <taxon>Bacillota</taxon>
        <taxon>Bacilli</taxon>
        <taxon>Lactobacillales</taxon>
        <taxon>Lactobacillaceae</taxon>
        <taxon>Limosilactobacillus</taxon>
    </lineage>
</organism>
<dbReference type="PATRIC" id="fig|1613.112.peg.123"/>
<evidence type="ECO:0000256" key="5">
    <source>
        <dbReference type="ARBA" id="ARBA00022989"/>
    </source>
</evidence>
<evidence type="ECO:0000256" key="1">
    <source>
        <dbReference type="ARBA" id="ARBA00004651"/>
    </source>
</evidence>
<feature type="transmembrane region" description="Helical" evidence="7">
    <location>
        <begin position="54"/>
        <end position="77"/>
    </location>
</feature>
<dbReference type="PANTHER" id="PTHR23514:SF3">
    <property type="entry name" value="BYPASS OF STOP CODON PROTEIN 6"/>
    <property type="match status" value="1"/>
</dbReference>
<dbReference type="Gene3D" id="1.20.1250.20">
    <property type="entry name" value="MFS general substrate transporter like domains"/>
    <property type="match status" value="2"/>
</dbReference>
<keyword evidence="5 7" id="KW-1133">Transmembrane helix</keyword>
<keyword evidence="6 7" id="KW-0472">Membrane</keyword>
<protein>
    <submittedName>
        <fullName evidence="9">MFS family major facilitator transporter</fullName>
    </submittedName>
</protein>
<dbReference type="InterPro" id="IPR051788">
    <property type="entry name" value="MFS_Transporter"/>
</dbReference>
<feature type="transmembrane region" description="Helical" evidence="7">
    <location>
        <begin position="371"/>
        <end position="392"/>
    </location>
</feature>
<feature type="transmembrane region" description="Helical" evidence="7">
    <location>
        <begin position="255"/>
        <end position="275"/>
    </location>
</feature>
<dbReference type="EMBL" id="CP017151">
    <property type="protein sequence ID" value="AOR73596.1"/>
    <property type="molecule type" value="Genomic_DNA"/>
</dbReference>
<dbReference type="PANTHER" id="PTHR23514">
    <property type="entry name" value="BYPASS OF STOP CODON PROTEIN 6"/>
    <property type="match status" value="1"/>
</dbReference>
<dbReference type="PROSITE" id="PS50850">
    <property type="entry name" value="MFS"/>
    <property type="match status" value="1"/>
</dbReference>
<gene>
    <name evidence="9" type="ORF">LACFE_CDS0115</name>
</gene>
<keyword evidence="3" id="KW-0813">Transport</keyword>
<feature type="transmembrane region" description="Helical" evidence="7">
    <location>
        <begin position="21"/>
        <end position="42"/>
    </location>
</feature>
<evidence type="ECO:0000256" key="3">
    <source>
        <dbReference type="ARBA" id="ARBA00022448"/>
    </source>
</evidence>
<feature type="transmembrane region" description="Helical" evidence="7">
    <location>
        <begin position="214"/>
        <end position="235"/>
    </location>
</feature>
<evidence type="ECO:0000256" key="2">
    <source>
        <dbReference type="ARBA" id="ARBA00008335"/>
    </source>
</evidence>
<dbReference type="AlphaFoldDB" id="A0A1D7ZUP8"/>
<feature type="transmembrane region" description="Helical" evidence="7">
    <location>
        <begin position="84"/>
        <end position="102"/>
    </location>
</feature>
<name>A0A1D7ZUP8_LIMFE</name>
<dbReference type="InterPro" id="IPR020846">
    <property type="entry name" value="MFS_dom"/>
</dbReference>
<feature type="transmembrane region" description="Helical" evidence="7">
    <location>
        <begin position="307"/>
        <end position="332"/>
    </location>
</feature>
<reference evidence="9 10" key="1">
    <citation type="submission" date="2016-09" db="EMBL/GenBank/DDBJ databases">
        <title>Genome Sequence of the Lactobacillus fermentum strain NCC2970 (CNCM I-5068).</title>
        <authorList>
            <person name="Barretto C."/>
            <person name="Ngom-Bru C."/>
            <person name="Genevaz A."/>
            <person name="Fournier C."/>
            <person name="Moine D."/>
            <person name="Kassam M."/>
            <person name="Iltis A."/>
            <person name="Sagory-Zalkind P."/>
            <person name="Faucherand G."/>
            <person name="Descombes P."/>
            <person name="Duboux S."/>
        </authorList>
    </citation>
    <scope>NUCLEOTIDE SEQUENCE [LARGE SCALE GENOMIC DNA]</scope>
    <source>
        <strain evidence="9 10">NCC2970</strain>
    </source>
</reference>